<dbReference type="RefSeq" id="WP_390232307.1">
    <property type="nucleotide sequence ID" value="NZ_JBHSCN010000023.1"/>
</dbReference>
<keyword evidence="4" id="KW-1185">Reference proteome</keyword>
<comment type="caution">
    <text evidence="3">The sequence shown here is derived from an EMBL/GenBank/DDBJ whole genome shotgun (WGS) entry which is preliminary data.</text>
</comment>
<dbReference type="PANTHER" id="PTHR36834:SF1">
    <property type="entry name" value="INTEGRAL MEMBRANE PROTEIN"/>
    <property type="match status" value="1"/>
</dbReference>
<evidence type="ECO:0000259" key="2">
    <source>
        <dbReference type="Pfam" id="PF04892"/>
    </source>
</evidence>
<keyword evidence="1" id="KW-0472">Membrane</keyword>
<keyword evidence="1" id="KW-0812">Transmembrane</keyword>
<reference evidence="4" key="1">
    <citation type="journal article" date="2019" name="Int. J. Syst. Evol. Microbiol.">
        <title>The Global Catalogue of Microorganisms (GCM) 10K type strain sequencing project: providing services to taxonomists for standard genome sequencing and annotation.</title>
        <authorList>
            <consortium name="The Broad Institute Genomics Platform"/>
            <consortium name="The Broad Institute Genome Sequencing Center for Infectious Disease"/>
            <person name="Wu L."/>
            <person name="Ma J."/>
        </authorList>
    </citation>
    <scope>NUCLEOTIDE SEQUENCE [LARGE SCALE GENOMIC DNA]</scope>
    <source>
        <strain evidence="4">CGMCC 1.10363</strain>
    </source>
</reference>
<feature type="transmembrane region" description="Helical" evidence="1">
    <location>
        <begin position="91"/>
        <end position="110"/>
    </location>
</feature>
<protein>
    <submittedName>
        <fullName evidence="3">VanZ family protein</fullName>
    </submittedName>
</protein>
<accession>A0ABV8QCV1</accession>
<organism evidence="3 4">
    <name type="scientific">Gryllotalpicola reticulitermitis</name>
    <dbReference type="NCBI Taxonomy" id="1184153"/>
    <lineage>
        <taxon>Bacteria</taxon>
        <taxon>Bacillati</taxon>
        <taxon>Actinomycetota</taxon>
        <taxon>Actinomycetes</taxon>
        <taxon>Micrococcales</taxon>
        <taxon>Microbacteriaceae</taxon>
        <taxon>Gryllotalpicola</taxon>
    </lineage>
</organism>
<proteinExistence type="predicted"/>
<name>A0ABV8QCV1_9MICO</name>
<sequence>MREPPKSHARLWLSLVLLGAYSVVVLLITMSPIPVDRRYRNAISTVLAIAHRHGVPEWFGYLPLEFTTNIAMFVPLGFLLALALPRSLWWTVLLITPAFSAGIELTQGAFLPQRVADIGDVVANGIGGWLGAFASVALRAIVGARDKTVLRRAIWEYEQVRAARSLAE</sequence>
<feature type="transmembrane region" description="Helical" evidence="1">
    <location>
        <begin position="122"/>
        <end position="142"/>
    </location>
</feature>
<dbReference type="Pfam" id="PF04892">
    <property type="entry name" value="VanZ"/>
    <property type="match status" value="1"/>
</dbReference>
<evidence type="ECO:0000256" key="1">
    <source>
        <dbReference type="SAM" id="Phobius"/>
    </source>
</evidence>
<feature type="domain" description="VanZ-like" evidence="2">
    <location>
        <begin position="21"/>
        <end position="135"/>
    </location>
</feature>
<evidence type="ECO:0000313" key="3">
    <source>
        <dbReference type="EMBL" id="MFC4245271.1"/>
    </source>
</evidence>
<dbReference type="EMBL" id="JBHSCN010000023">
    <property type="protein sequence ID" value="MFC4245271.1"/>
    <property type="molecule type" value="Genomic_DNA"/>
</dbReference>
<feature type="transmembrane region" description="Helical" evidence="1">
    <location>
        <begin position="12"/>
        <end position="33"/>
    </location>
</feature>
<dbReference type="InterPro" id="IPR053150">
    <property type="entry name" value="Teicoplanin_resist-assoc"/>
</dbReference>
<dbReference type="PANTHER" id="PTHR36834">
    <property type="entry name" value="MEMBRANE PROTEIN-RELATED"/>
    <property type="match status" value="1"/>
</dbReference>
<gene>
    <name evidence="3" type="ORF">ACFOYW_18020</name>
</gene>
<keyword evidence="1" id="KW-1133">Transmembrane helix</keyword>
<evidence type="ECO:0000313" key="4">
    <source>
        <dbReference type="Proteomes" id="UP001595900"/>
    </source>
</evidence>
<feature type="transmembrane region" description="Helical" evidence="1">
    <location>
        <begin position="66"/>
        <end position="84"/>
    </location>
</feature>
<dbReference type="Proteomes" id="UP001595900">
    <property type="component" value="Unassembled WGS sequence"/>
</dbReference>
<dbReference type="InterPro" id="IPR006976">
    <property type="entry name" value="VanZ-like"/>
</dbReference>